<reference evidence="1 2" key="1">
    <citation type="submission" date="2021-12" db="EMBL/GenBank/DDBJ databases">
        <title>Discovery of the Pendulisporaceae a myxobacterial family with distinct sporulation behavior and unique specialized metabolism.</title>
        <authorList>
            <person name="Garcia R."/>
            <person name="Popoff A."/>
            <person name="Bader C.D."/>
            <person name="Loehr J."/>
            <person name="Walesch S."/>
            <person name="Walt C."/>
            <person name="Boldt J."/>
            <person name="Bunk B."/>
            <person name="Haeckl F.J.F.P.J."/>
            <person name="Gunesch A.P."/>
            <person name="Birkelbach J."/>
            <person name="Nuebel U."/>
            <person name="Pietschmann T."/>
            <person name="Bach T."/>
            <person name="Mueller R."/>
        </authorList>
    </citation>
    <scope>NUCLEOTIDE SEQUENCE [LARGE SCALE GENOMIC DNA]</scope>
    <source>
        <strain evidence="1 2">MSr11954</strain>
    </source>
</reference>
<organism evidence="1 2">
    <name type="scientific">Pendulispora albinea</name>
    <dbReference type="NCBI Taxonomy" id="2741071"/>
    <lineage>
        <taxon>Bacteria</taxon>
        <taxon>Pseudomonadati</taxon>
        <taxon>Myxococcota</taxon>
        <taxon>Myxococcia</taxon>
        <taxon>Myxococcales</taxon>
        <taxon>Sorangiineae</taxon>
        <taxon>Pendulisporaceae</taxon>
        <taxon>Pendulispora</taxon>
    </lineage>
</organism>
<dbReference type="Proteomes" id="UP001370348">
    <property type="component" value="Chromosome"/>
</dbReference>
<evidence type="ECO:0000313" key="1">
    <source>
        <dbReference type="EMBL" id="WXB20255.1"/>
    </source>
</evidence>
<dbReference type="RefSeq" id="WP_394829859.1">
    <property type="nucleotide sequence ID" value="NZ_CP089984.1"/>
</dbReference>
<sequence>MFEHRADYADPLQTVEEVYTDFGYPPRIAAFVRYMPSDDPDLGSRESNERRLHEKWKRYLEEASGEYTPST</sequence>
<dbReference type="EMBL" id="CP089984">
    <property type="protein sequence ID" value="WXB20255.1"/>
    <property type="molecule type" value="Genomic_DNA"/>
</dbReference>
<proteinExistence type="predicted"/>
<protein>
    <submittedName>
        <fullName evidence="1">DUF2247 family protein</fullName>
    </submittedName>
</protein>
<dbReference type="InterPro" id="IPR016630">
    <property type="entry name" value="UCP015278"/>
</dbReference>
<gene>
    <name evidence="1" type="ORF">LZC94_27240</name>
</gene>
<evidence type="ECO:0000313" key="2">
    <source>
        <dbReference type="Proteomes" id="UP001370348"/>
    </source>
</evidence>
<keyword evidence="2" id="KW-1185">Reference proteome</keyword>
<accession>A0ABZ2MCP1</accession>
<name>A0ABZ2MCP1_9BACT</name>
<dbReference type="Pfam" id="PF10004">
    <property type="entry name" value="DUF2247"/>
    <property type="match status" value="1"/>
</dbReference>